<gene>
    <name evidence="2" type="ORF">Fot_50461</name>
</gene>
<name>A0ABD1PY77_9LAMI</name>
<feature type="region of interest" description="Disordered" evidence="1">
    <location>
        <begin position="330"/>
        <end position="349"/>
    </location>
</feature>
<feature type="region of interest" description="Disordered" evidence="1">
    <location>
        <begin position="256"/>
        <end position="314"/>
    </location>
</feature>
<feature type="compositionally biased region" description="Basic and acidic residues" evidence="1">
    <location>
        <begin position="24"/>
        <end position="40"/>
    </location>
</feature>
<proteinExistence type="predicted"/>
<feature type="region of interest" description="Disordered" evidence="1">
    <location>
        <begin position="1"/>
        <end position="86"/>
    </location>
</feature>
<evidence type="ECO:0000313" key="3">
    <source>
        <dbReference type="Proteomes" id="UP001604277"/>
    </source>
</evidence>
<reference evidence="3" key="1">
    <citation type="submission" date="2024-07" db="EMBL/GenBank/DDBJ databases">
        <title>Two chromosome-level genome assemblies of Korean endemic species Abeliophyllum distichum and Forsythia ovata (Oleaceae).</title>
        <authorList>
            <person name="Jang H."/>
        </authorList>
    </citation>
    <scope>NUCLEOTIDE SEQUENCE [LARGE SCALE GENOMIC DNA]</scope>
</reference>
<feature type="compositionally biased region" description="Polar residues" evidence="1">
    <location>
        <begin position="256"/>
        <end position="268"/>
    </location>
</feature>
<feature type="compositionally biased region" description="Polar residues" evidence="1">
    <location>
        <begin position="288"/>
        <end position="299"/>
    </location>
</feature>
<dbReference type="PANTHER" id="PTHR33913">
    <property type="entry name" value="ALEURONE LAYER MORPHOGENESIS PROTEIN"/>
    <property type="match status" value="1"/>
</dbReference>
<organism evidence="2 3">
    <name type="scientific">Forsythia ovata</name>
    <dbReference type="NCBI Taxonomy" id="205694"/>
    <lineage>
        <taxon>Eukaryota</taxon>
        <taxon>Viridiplantae</taxon>
        <taxon>Streptophyta</taxon>
        <taxon>Embryophyta</taxon>
        <taxon>Tracheophyta</taxon>
        <taxon>Spermatophyta</taxon>
        <taxon>Magnoliopsida</taxon>
        <taxon>eudicotyledons</taxon>
        <taxon>Gunneridae</taxon>
        <taxon>Pentapetalae</taxon>
        <taxon>asterids</taxon>
        <taxon>lamiids</taxon>
        <taxon>Lamiales</taxon>
        <taxon>Oleaceae</taxon>
        <taxon>Forsythieae</taxon>
        <taxon>Forsythia</taxon>
    </lineage>
</organism>
<keyword evidence="3" id="KW-1185">Reference proteome</keyword>
<dbReference type="PANTHER" id="PTHR33913:SF5">
    <property type="entry name" value="DRBM DOMAIN-CONTAINING PROTEIN"/>
    <property type="match status" value="1"/>
</dbReference>
<accession>A0ABD1PY77</accession>
<dbReference type="AlphaFoldDB" id="A0ABD1PY77"/>
<comment type="caution">
    <text evidence="2">The sequence shown here is derived from an EMBL/GenBank/DDBJ whole genome shotgun (WGS) entry which is preliminary data.</text>
</comment>
<dbReference type="EMBL" id="JBFOLJ010000016">
    <property type="protein sequence ID" value="KAL2468885.1"/>
    <property type="molecule type" value="Genomic_DNA"/>
</dbReference>
<feature type="compositionally biased region" description="Basic and acidic residues" evidence="1">
    <location>
        <begin position="332"/>
        <end position="349"/>
    </location>
</feature>
<dbReference type="Proteomes" id="UP001604277">
    <property type="component" value="Unassembled WGS sequence"/>
</dbReference>
<protein>
    <submittedName>
        <fullName evidence="2">Uncharacterized protein</fullName>
    </submittedName>
</protein>
<evidence type="ECO:0000313" key="2">
    <source>
        <dbReference type="EMBL" id="KAL2468885.1"/>
    </source>
</evidence>
<evidence type="ECO:0000256" key="1">
    <source>
        <dbReference type="SAM" id="MobiDB-lite"/>
    </source>
</evidence>
<sequence length="719" mass="81417">MPSLDKGKCSSSGKESSPINISWRTDKDDKGTEKFNERCEITNSAKQNGGKEWWKRINPEFFNQNGGKDWPKGSPSGPYGEPQRKDMDAFPKTSLRNEDAKKNQISKLGVHCKKKNSSSRQIDACAPIGGVDTEVEMVDSLKSNGIRDRDGKVSGENCYVTISSNQNGIPLASSEPVPFEPNNKNIEEVQNTPASEALQNALTLLYRRRHEVYSQLCSMEDELILYEGNIERIRDGGEVGLALQCIESITNVHNSVSSKSENQAQDHTFQPGDHSESKQKRQMRLSDTFLSSKSENQAQDKAFQPDEDHCVSQQKRQMRLSVTLLSKSENQAQDKDFQPGEDHCDSQQKEQIRLSNTFLPRNSEQLMANAILKETEEENFPPHFTILAPFVDEVASNVPDAIVRDYIEQGDALVEDVSFSEAVPSYSCSMPTVADQVPLERSNCVVQHFQQEVWDRLTPIEQLPFEMSNSVDQQFQQEVRDRLTAMERLPFEMSNCVDQQFQQVRDRLTAIEQNLEILDVKFTSLGQRFTDTIDGFQQNLNHVQLYCKEEFQHFDAKFTSLGQRFTDTIDGLQQNLNHVELCCKEEFQHFGTKFNTVIGMLESLINVQQPCPEFKQSGQSEQLGGFKQAGDTGAGPSYTPSSLIYSFVSQFNTEVGPEGAFVYKGRGHCAKKKSKILRSSYTNPDRREQHALDTFNILREINPSKELSFQSWYQSAKDT</sequence>